<accession>H1KI18</accession>
<gene>
    <name evidence="1" type="ORF">MetexDRAFT_2280</name>
</gene>
<reference evidence="1 2" key="1">
    <citation type="submission" date="2011-09" db="EMBL/GenBank/DDBJ databases">
        <title>The draft genome of Methylobacterium extorquens DSM 13060.</title>
        <authorList>
            <consortium name="US DOE Joint Genome Institute (JGI-PGF)"/>
            <person name="Lucas S."/>
            <person name="Han J."/>
            <person name="Lapidus A."/>
            <person name="Cheng J.-F."/>
            <person name="Goodwin L."/>
            <person name="Pitluck S."/>
            <person name="Peters L."/>
            <person name="Land M.L."/>
            <person name="Hauser L."/>
            <person name="Koskimaki J."/>
            <person name="Halonen O."/>
            <person name="Pirttila A."/>
            <person name="Frank C."/>
            <person name="Woyke T.J."/>
        </authorList>
    </citation>
    <scope>NUCLEOTIDE SEQUENCE [LARGE SCALE GENOMIC DNA]</scope>
    <source>
        <strain evidence="1 2">DSM 13060</strain>
    </source>
</reference>
<evidence type="ECO:0000313" key="2">
    <source>
        <dbReference type="Proteomes" id="UP000004382"/>
    </source>
</evidence>
<proteinExistence type="predicted"/>
<name>H1KI18_METEX</name>
<protein>
    <submittedName>
        <fullName evidence="1">Uncharacterized protein</fullName>
    </submittedName>
</protein>
<sequence>MPAIDRLKKSFDAAHHGYRSNYSSEWTRPNNEPRTKIRHWKRIRDAALAHGNEVGWNAVANCQVGAYCHSSYCRDCRSRGVASHTRRMLALHRELHGDDDQLARRNLRFTTVLCDLVPLNEDMIQESITRANKTLKSIRRSFPGLGTHGRFELEAIDVVAIRSGVCPRKKQVMDYLNQNDVASLIDDRVLVHFHIILFLNGHDVKQVQDKFVSRWPGIHRVKIDTFHSNKSVEDSICKLCSYMLKNRLTYNHSIKTDGFNNNRYIRDETLSFLLSMSNRCDDNFLLIYSKNAS</sequence>
<dbReference type="AlphaFoldDB" id="H1KI18"/>
<dbReference type="EMBL" id="AGJK01000048">
    <property type="protein sequence ID" value="EHP92850.1"/>
    <property type="molecule type" value="Genomic_DNA"/>
</dbReference>
<comment type="caution">
    <text evidence="1">The sequence shown here is derived from an EMBL/GenBank/DDBJ whole genome shotgun (WGS) entry which is preliminary data.</text>
</comment>
<organism evidence="1 2">
    <name type="scientific">Methylorubrum extorquens DSM 13060</name>
    <dbReference type="NCBI Taxonomy" id="882800"/>
    <lineage>
        <taxon>Bacteria</taxon>
        <taxon>Pseudomonadati</taxon>
        <taxon>Pseudomonadota</taxon>
        <taxon>Alphaproteobacteria</taxon>
        <taxon>Hyphomicrobiales</taxon>
        <taxon>Methylobacteriaceae</taxon>
        <taxon>Methylorubrum</taxon>
    </lineage>
</organism>
<dbReference type="Proteomes" id="UP000004382">
    <property type="component" value="Unassembled WGS sequence"/>
</dbReference>
<evidence type="ECO:0000313" key="1">
    <source>
        <dbReference type="EMBL" id="EHP92850.1"/>
    </source>
</evidence>